<comment type="caution">
    <text evidence="2">The sequence shown here is derived from an EMBL/GenBank/DDBJ whole genome shotgun (WGS) entry which is preliminary data.</text>
</comment>
<accession>A0A8S9K7Y9</accession>
<protein>
    <submittedName>
        <fullName evidence="2">Uncharacterized protein</fullName>
    </submittedName>
</protein>
<feature type="compositionally biased region" description="Polar residues" evidence="1">
    <location>
        <begin position="140"/>
        <end position="161"/>
    </location>
</feature>
<evidence type="ECO:0000313" key="2">
    <source>
        <dbReference type="EMBL" id="KAF2591100.1"/>
    </source>
</evidence>
<feature type="compositionally biased region" description="Acidic residues" evidence="1">
    <location>
        <begin position="109"/>
        <end position="120"/>
    </location>
</feature>
<feature type="compositionally biased region" description="Low complexity" evidence="1">
    <location>
        <begin position="31"/>
        <end position="43"/>
    </location>
</feature>
<proteinExistence type="predicted"/>
<organism evidence="2">
    <name type="scientific">Brassica cretica</name>
    <name type="common">Mustard</name>
    <dbReference type="NCBI Taxonomy" id="69181"/>
    <lineage>
        <taxon>Eukaryota</taxon>
        <taxon>Viridiplantae</taxon>
        <taxon>Streptophyta</taxon>
        <taxon>Embryophyta</taxon>
        <taxon>Tracheophyta</taxon>
        <taxon>Spermatophyta</taxon>
        <taxon>Magnoliopsida</taxon>
        <taxon>eudicotyledons</taxon>
        <taxon>Gunneridae</taxon>
        <taxon>Pentapetalae</taxon>
        <taxon>rosids</taxon>
        <taxon>malvids</taxon>
        <taxon>Brassicales</taxon>
        <taxon>Brassicaceae</taxon>
        <taxon>Brassiceae</taxon>
        <taxon>Brassica</taxon>
    </lineage>
</organism>
<evidence type="ECO:0000256" key="1">
    <source>
        <dbReference type="SAM" id="MobiDB-lite"/>
    </source>
</evidence>
<feature type="compositionally biased region" description="Polar residues" evidence="1">
    <location>
        <begin position="1"/>
        <end position="14"/>
    </location>
</feature>
<reference evidence="2" key="1">
    <citation type="submission" date="2019-12" db="EMBL/GenBank/DDBJ databases">
        <title>Genome sequencing and annotation of Brassica cretica.</title>
        <authorList>
            <person name="Studholme D.J."/>
            <person name="Sarris P.F."/>
        </authorList>
    </citation>
    <scope>NUCLEOTIDE SEQUENCE</scope>
    <source>
        <strain evidence="2">PFS-102/07</strain>
        <tissue evidence="2">Leaf</tissue>
    </source>
</reference>
<sequence length="262" mass="29106">MSMNKNTSAARKSSNPPPLSLVDYSDDEEQTTPQRSQTSQSRSDVFETATEHLNTESDADSDPAEPHIEDEQMTEKQDHAEPIIEPTQVETPSENDSEKGDESEKTESEDVEEVDVEDVELLINIKKQAKSKKRKAPASIQRNNPVRKTARKSTSSVTETQIAAPPTTAEGSSTRVTRKSVNADLVAEQRYESFSSREIISERSVDLNAEDTWGFLNIIKKGHLERTVAGLVGYIPEIVKEFYAALPGEITRASKERVEVTV</sequence>
<dbReference type="AlphaFoldDB" id="A0A8S9K7Y9"/>
<feature type="compositionally biased region" description="Basic residues" evidence="1">
    <location>
        <begin position="127"/>
        <end position="136"/>
    </location>
</feature>
<feature type="compositionally biased region" description="Basic and acidic residues" evidence="1">
    <location>
        <begin position="96"/>
        <end position="108"/>
    </location>
</feature>
<name>A0A8S9K7Y9_BRACR</name>
<dbReference type="EMBL" id="QGKY02000190">
    <property type="protein sequence ID" value="KAF2591100.1"/>
    <property type="molecule type" value="Genomic_DNA"/>
</dbReference>
<gene>
    <name evidence="2" type="ORF">F2Q70_00039938</name>
</gene>
<feature type="region of interest" description="Disordered" evidence="1">
    <location>
        <begin position="1"/>
        <end position="176"/>
    </location>
</feature>
<feature type="compositionally biased region" description="Basic and acidic residues" evidence="1">
    <location>
        <begin position="64"/>
        <end position="82"/>
    </location>
</feature>